<proteinExistence type="predicted"/>
<organism evidence="1 2">
    <name type="scientific">Dorcoceras hygrometricum</name>
    <dbReference type="NCBI Taxonomy" id="472368"/>
    <lineage>
        <taxon>Eukaryota</taxon>
        <taxon>Viridiplantae</taxon>
        <taxon>Streptophyta</taxon>
        <taxon>Embryophyta</taxon>
        <taxon>Tracheophyta</taxon>
        <taxon>Spermatophyta</taxon>
        <taxon>Magnoliopsida</taxon>
        <taxon>eudicotyledons</taxon>
        <taxon>Gunneridae</taxon>
        <taxon>Pentapetalae</taxon>
        <taxon>asterids</taxon>
        <taxon>lamiids</taxon>
        <taxon>Lamiales</taxon>
        <taxon>Gesneriaceae</taxon>
        <taxon>Didymocarpoideae</taxon>
        <taxon>Trichosporeae</taxon>
        <taxon>Loxocarpinae</taxon>
        <taxon>Dorcoceras</taxon>
    </lineage>
</organism>
<evidence type="ECO:0000313" key="2">
    <source>
        <dbReference type="Proteomes" id="UP000250235"/>
    </source>
</evidence>
<reference evidence="1 2" key="1">
    <citation type="journal article" date="2015" name="Proc. Natl. Acad. Sci. U.S.A.">
        <title>The resurrection genome of Boea hygrometrica: A blueprint for survival of dehydration.</title>
        <authorList>
            <person name="Xiao L."/>
            <person name="Yang G."/>
            <person name="Zhang L."/>
            <person name="Yang X."/>
            <person name="Zhao S."/>
            <person name="Ji Z."/>
            <person name="Zhou Q."/>
            <person name="Hu M."/>
            <person name="Wang Y."/>
            <person name="Chen M."/>
            <person name="Xu Y."/>
            <person name="Jin H."/>
            <person name="Xiao X."/>
            <person name="Hu G."/>
            <person name="Bao F."/>
            <person name="Hu Y."/>
            <person name="Wan P."/>
            <person name="Li L."/>
            <person name="Deng X."/>
            <person name="Kuang T."/>
            <person name="Xiang C."/>
            <person name="Zhu J.K."/>
            <person name="Oliver M.J."/>
            <person name="He Y."/>
        </authorList>
    </citation>
    <scope>NUCLEOTIDE SEQUENCE [LARGE SCALE GENOMIC DNA]</scope>
    <source>
        <strain evidence="2">cv. XS01</strain>
    </source>
</reference>
<protein>
    <submittedName>
        <fullName evidence="1">Protein DEHYDRATION-INDUCED 194-like</fullName>
    </submittedName>
</protein>
<dbReference type="OrthoDB" id="3934549at2759"/>
<dbReference type="Proteomes" id="UP000250235">
    <property type="component" value="Unassembled WGS sequence"/>
</dbReference>
<dbReference type="EMBL" id="KV004596">
    <property type="protein sequence ID" value="KZV35411.1"/>
    <property type="molecule type" value="Genomic_DNA"/>
</dbReference>
<gene>
    <name evidence="1" type="ORF">F511_30555</name>
</gene>
<evidence type="ECO:0000313" key="1">
    <source>
        <dbReference type="EMBL" id="KZV35411.1"/>
    </source>
</evidence>
<dbReference type="AlphaFoldDB" id="A0A2Z7BLE9"/>
<name>A0A2Z7BLE9_9LAMI</name>
<keyword evidence="2" id="KW-1185">Reference proteome</keyword>
<accession>A0A2Z7BLE9</accession>
<sequence length="225" mass="24383">MVIGSLATLDLPMVVDLIGIYVLKGPYCTLTMTNWFFQALSVIPRGSWGDVPRRFTMIRWASPKMLGLHTQQLYTPKPRALAAPLPPFSLTAAAHLASPPVGRRPPPSVSIVVHLDEEIPSVKDSSRFLVQTDEGIRPCSGRRALRPLAGHPARMSRTVLRGTCRPPASALRAGGRPRAHALRTGARGRTLCRRQLRGGVATAVLTSMVCFGPVPDGPRGFRANI</sequence>